<gene>
    <name evidence="7" type="ORF">ZOSMA_186G00270</name>
</gene>
<dbReference type="Gene3D" id="3.40.50.1820">
    <property type="entry name" value="alpha/beta hydrolase"/>
    <property type="match status" value="1"/>
</dbReference>
<organism evidence="7 8">
    <name type="scientific">Zostera marina</name>
    <name type="common">Eelgrass</name>
    <dbReference type="NCBI Taxonomy" id="29655"/>
    <lineage>
        <taxon>Eukaryota</taxon>
        <taxon>Viridiplantae</taxon>
        <taxon>Streptophyta</taxon>
        <taxon>Embryophyta</taxon>
        <taxon>Tracheophyta</taxon>
        <taxon>Spermatophyta</taxon>
        <taxon>Magnoliopsida</taxon>
        <taxon>Liliopsida</taxon>
        <taxon>Zosteraceae</taxon>
        <taxon>Zostera</taxon>
    </lineage>
</organism>
<accession>A0A0K9PSI7</accession>
<dbReference type="Pfam" id="PF05577">
    <property type="entry name" value="Peptidase_S28"/>
    <property type="match status" value="1"/>
</dbReference>
<dbReference type="GO" id="GO:0004180">
    <property type="term" value="F:carboxypeptidase activity"/>
    <property type="evidence" value="ECO:0007669"/>
    <property type="project" value="UniProtKB-KW"/>
</dbReference>
<dbReference type="PANTHER" id="PTHR11010:SF31">
    <property type="entry name" value="ALPHA_BETA-HYDROLASES SUPERFAMILY PROTEIN"/>
    <property type="match status" value="1"/>
</dbReference>
<dbReference type="AlphaFoldDB" id="A0A0K9PSI7"/>
<dbReference type="Gene3D" id="1.20.120.980">
    <property type="entry name" value="Serine carboxypeptidase S28, SKS domain"/>
    <property type="match status" value="1"/>
</dbReference>
<keyword evidence="3 6" id="KW-0732">Signal</keyword>
<evidence type="ECO:0000256" key="3">
    <source>
        <dbReference type="ARBA" id="ARBA00022729"/>
    </source>
</evidence>
<feature type="chain" id="PRO_5005527942" evidence="6">
    <location>
        <begin position="21"/>
        <end position="508"/>
    </location>
</feature>
<evidence type="ECO:0000313" key="7">
    <source>
        <dbReference type="EMBL" id="KMZ71177.1"/>
    </source>
</evidence>
<dbReference type="OrthoDB" id="2130629at2759"/>
<dbReference type="FunFam" id="1.20.120.980:FF:000001">
    <property type="entry name" value="Dipeptidyl peptidase 7"/>
    <property type="match status" value="1"/>
</dbReference>
<keyword evidence="7" id="KW-0121">Carboxypeptidase</keyword>
<comment type="similarity">
    <text evidence="1">Belongs to the peptidase S28 family.</text>
</comment>
<dbReference type="InterPro" id="IPR042269">
    <property type="entry name" value="Ser_carbopepase_S28_SKS"/>
</dbReference>
<comment type="caution">
    <text evidence="7">The sequence shown here is derived from an EMBL/GenBank/DDBJ whole genome shotgun (WGS) entry which is preliminary data.</text>
</comment>
<evidence type="ECO:0000256" key="5">
    <source>
        <dbReference type="ARBA" id="ARBA00023180"/>
    </source>
</evidence>
<sequence>MVSFLILLFFIATAGVQVESLPIYFPRAHRQDLPDVLLSLAKEETRHSRHSNITTYTTHFFQQTLDHFNYRPESYLLFNQKYLMNREFWDNDPHHPTGPIFVYTGNEGDIGWFADNTGFLPDIAPRFRALLVFIEHRFYGDSLPFGNKSLGKAETLGYLNSEQALADYATLITSLKRNLSAEASPVVVFGGSYGGMLSAWFRLKYPHIVIGALASSAPILQFDNITPSSSFYYGVSKDFKDESLNCFDVIRECWDELMAMEDPKGLRKLSRAIKSCSPLESVDSTRNWLDQAFVYTAMVDYPTAANFMTPLPAYPVKEMCRIIDSSPSKTSKLEKAIAAASLYYNYTNSKKCFDLTGNNDPHGLNLWQWQTCTEMVMPMSISNDSMFPRYTYDYNEYQDECFRNYKIQPRPHWITTNYGGHKIDKVLKRFGSNIIFSNGMRDPWSRGGVLRNISDSIVAIVTEQGAHHVDFRYATRKDPDWLVEQRRREMEILQKWIDQYYIDIKSEY</sequence>
<evidence type="ECO:0000313" key="8">
    <source>
        <dbReference type="Proteomes" id="UP000036987"/>
    </source>
</evidence>
<dbReference type="InterPro" id="IPR029058">
    <property type="entry name" value="AB_hydrolase_fold"/>
</dbReference>
<dbReference type="STRING" id="29655.A0A0K9PSI7"/>
<dbReference type="OMA" id="ELYMPMS"/>
<keyword evidence="2" id="KW-0645">Protease</keyword>
<name>A0A0K9PSI7_ZOSMR</name>
<proteinExistence type="inferred from homology"/>
<evidence type="ECO:0000256" key="6">
    <source>
        <dbReference type="SAM" id="SignalP"/>
    </source>
</evidence>
<dbReference type="Proteomes" id="UP000036987">
    <property type="component" value="Unassembled WGS sequence"/>
</dbReference>
<keyword evidence="4" id="KW-0378">Hydrolase</keyword>
<evidence type="ECO:0000256" key="1">
    <source>
        <dbReference type="ARBA" id="ARBA00011079"/>
    </source>
</evidence>
<dbReference type="GO" id="GO:0070008">
    <property type="term" value="F:serine-type exopeptidase activity"/>
    <property type="evidence" value="ECO:0007669"/>
    <property type="project" value="InterPro"/>
</dbReference>
<feature type="signal peptide" evidence="6">
    <location>
        <begin position="1"/>
        <end position="20"/>
    </location>
</feature>
<dbReference type="EMBL" id="LFYR01000685">
    <property type="protein sequence ID" value="KMZ71177.1"/>
    <property type="molecule type" value="Genomic_DNA"/>
</dbReference>
<keyword evidence="5" id="KW-0325">Glycoprotein</keyword>
<evidence type="ECO:0000256" key="4">
    <source>
        <dbReference type="ARBA" id="ARBA00022801"/>
    </source>
</evidence>
<dbReference type="GO" id="GO:0006508">
    <property type="term" value="P:proteolysis"/>
    <property type="evidence" value="ECO:0007669"/>
    <property type="project" value="UniProtKB-KW"/>
</dbReference>
<dbReference type="GO" id="GO:0008239">
    <property type="term" value="F:dipeptidyl-peptidase activity"/>
    <property type="evidence" value="ECO:0000318"/>
    <property type="project" value="GO_Central"/>
</dbReference>
<dbReference type="PANTHER" id="PTHR11010">
    <property type="entry name" value="PROTEASE S28 PRO-X CARBOXYPEPTIDASE-RELATED"/>
    <property type="match status" value="1"/>
</dbReference>
<dbReference type="InterPro" id="IPR008758">
    <property type="entry name" value="Peptidase_S28"/>
</dbReference>
<keyword evidence="8" id="KW-1185">Reference proteome</keyword>
<evidence type="ECO:0000256" key="2">
    <source>
        <dbReference type="ARBA" id="ARBA00022670"/>
    </source>
</evidence>
<dbReference type="SUPFAM" id="SSF53474">
    <property type="entry name" value="alpha/beta-Hydrolases"/>
    <property type="match status" value="1"/>
</dbReference>
<protein>
    <submittedName>
        <fullName evidence="7">Lysosomal Pro-X carboxypeptidase</fullName>
    </submittedName>
</protein>
<reference evidence="8" key="1">
    <citation type="journal article" date="2016" name="Nature">
        <title>The genome of the seagrass Zostera marina reveals angiosperm adaptation to the sea.</title>
        <authorList>
            <person name="Olsen J.L."/>
            <person name="Rouze P."/>
            <person name="Verhelst B."/>
            <person name="Lin Y.-C."/>
            <person name="Bayer T."/>
            <person name="Collen J."/>
            <person name="Dattolo E."/>
            <person name="De Paoli E."/>
            <person name="Dittami S."/>
            <person name="Maumus F."/>
            <person name="Michel G."/>
            <person name="Kersting A."/>
            <person name="Lauritano C."/>
            <person name="Lohaus R."/>
            <person name="Toepel M."/>
            <person name="Tonon T."/>
            <person name="Vanneste K."/>
            <person name="Amirebrahimi M."/>
            <person name="Brakel J."/>
            <person name="Bostroem C."/>
            <person name="Chovatia M."/>
            <person name="Grimwood J."/>
            <person name="Jenkins J.W."/>
            <person name="Jueterbock A."/>
            <person name="Mraz A."/>
            <person name="Stam W.T."/>
            <person name="Tice H."/>
            <person name="Bornberg-Bauer E."/>
            <person name="Green P.J."/>
            <person name="Pearson G.A."/>
            <person name="Procaccini G."/>
            <person name="Duarte C.M."/>
            <person name="Schmutz J."/>
            <person name="Reusch T.B.H."/>
            <person name="Van de Peer Y."/>
        </authorList>
    </citation>
    <scope>NUCLEOTIDE SEQUENCE [LARGE SCALE GENOMIC DNA]</scope>
    <source>
        <strain evidence="8">cv. Finnish</strain>
    </source>
</reference>